<dbReference type="GeneID" id="63756691"/>
<reference evidence="2" key="1">
    <citation type="journal article" date="2017" name="Genome Biol.">
        <title>Comparative genomics reveals high biological diversity and specific adaptations in the industrially and medically important fungal genus Aspergillus.</title>
        <authorList>
            <person name="de Vries R.P."/>
            <person name="Riley R."/>
            <person name="Wiebenga A."/>
            <person name="Aguilar-Osorio G."/>
            <person name="Amillis S."/>
            <person name="Uchima C.A."/>
            <person name="Anderluh G."/>
            <person name="Asadollahi M."/>
            <person name="Askin M."/>
            <person name="Barry K."/>
            <person name="Battaglia E."/>
            <person name="Bayram O."/>
            <person name="Benocci T."/>
            <person name="Braus-Stromeyer S.A."/>
            <person name="Caldana C."/>
            <person name="Canovas D."/>
            <person name="Cerqueira G.C."/>
            <person name="Chen F."/>
            <person name="Chen W."/>
            <person name="Choi C."/>
            <person name="Clum A."/>
            <person name="Dos Santos R.A."/>
            <person name="Damasio A.R."/>
            <person name="Diallinas G."/>
            <person name="Emri T."/>
            <person name="Fekete E."/>
            <person name="Flipphi M."/>
            <person name="Freyberg S."/>
            <person name="Gallo A."/>
            <person name="Gournas C."/>
            <person name="Habgood R."/>
            <person name="Hainaut M."/>
            <person name="Harispe M.L."/>
            <person name="Henrissat B."/>
            <person name="Hilden K.S."/>
            <person name="Hope R."/>
            <person name="Hossain A."/>
            <person name="Karabika E."/>
            <person name="Karaffa L."/>
            <person name="Karanyi Z."/>
            <person name="Krasevec N."/>
            <person name="Kuo A."/>
            <person name="Kusch H."/>
            <person name="LaButti K."/>
            <person name="Lagendijk E.L."/>
            <person name="Lapidus A."/>
            <person name="Levasseur A."/>
            <person name="Lindquist E."/>
            <person name="Lipzen A."/>
            <person name="Logrieco A.F."/>
            <person name="MacCabe A."/>
            <person name="Maekelae M.R."/>
            <person name="Malavazi I."/>
            <person name="Melin P."/>
            <person name="Meyer V."/>
            <person name="Mielnichuk N."/>
            <person name="Miskei M."/>
            <person name="Molnar A.P."/>
            <person name="Mule G."/>
            <person name="Ngan C.Y."/>
            <person name="Orejas M."/>
            <person name="Orosz E."/>
            <person name="Ouedraogo J.P."/>
            <person name="Overkamp K.M."/>
            <person name="Park H.-S."/>
            <person name="Perrone G."/>
            <person name="Piumi F."/>
            <person name="Punt P.J."/>
            <person name="Ram A.F."/>
            <person name="Ramon A."/>
            <person name="Rauscher S."/>
            <person name="Record E."/>
            <person name="Riano-Pachon D.M."/>
            <person name="Robert V."/>
            <person name="Roehrig J."/>
            <person name="Ruller R."/>
            <person name="Salamov A."/>
            <person name="Salih N.S."/>
            <person name="Samson R.A."/>
            <person name="Sandor E."/>
            <person name="Sanguinetti M."/>
            <person name="Schuetze T."/>
            <person name="Sepcic K."/>
            <person name="Shelest E."/>
            <person name="Sherlock G."/>
            <person name="Sophianopoulou V."/>
            <person name="Squina F.M."/>
            <person name="Sun H."/>
            <person name="Susca A."/>
            <person name="Todd R.B."/>
            <person name="Tsang A."/>
            <person name="Unkles S.E."/>
            <person name="van de Wiele N."/>
            <person name="van Rossen-Uffink D."/>
            <person name="Oliveira J.V."/>
            <person name="Vesth T.C."/>
            <person name="Visser J."/>
            <person name="Yu J.-H."/>
            <person name="Zhou M."/>
            <person name="Andersen M.R."/>
            <person name="Archer D.B."/>
            <person name="Baker S.E."/>
            <person name="Benoit I."/>
            <person name="Brakhage A.A."/>
            <person name="Braus G.H."/>
            <person name="Fischer R."/>
            <person name="Frisvad J.C."/>
            <person name="Goldman G.H."/>
            <person name="Houbraken J."/>
            <person name="Oakley B."/>
            <person name="Pocsi I."/>
            <person name="Scazzocchio C."/>
            <person name="Seiboth B."/>
            <person name="vanKuyk P.A."/>
            <person name="Wortman J."/>
            <person name="Dyer P.S."/>
            <person name="Grigoriev I.V."/>
        </authorList>
    </citation>
    <scope>NUCLEOTIDE SEQUENCE [LARGE SCALE GENOMIC DNA]</scope>
    <source>
        <strain evidence="2">CBS 593.65</strain>
    </source>
</reference>
<dbReference type="Proteomes" id="UP000184356">
    <property type="component" value="Unassembled WGS sequence"/>
</dbReference>
<name>A0A1L9TIR0_9EURO</name>
<dbReference type="STRING" id="1036612.A0A1L9TIR0"/>
<keyword evidence="2" id="KW-1185">Reference proteome</keyword>
<sequence length="65" mass="6668">MRVLKESGSQCGVIHLVFVHNFSDFAGSCATDRAAIEAMGAVPAEAGGERALTITSGTMILAQGD</sequence>
<protein>
    <submittedName>
        <fullName evidence="1">Uncharacterized protein</fullName>
    </submittedName>
</protein>
<accession>A0A1L9TIR0</accession>
<gene>
    <name evidence="1" type="ORF">ASPSYDRAFT_132791</name>
</gene>
<dbReference type="OrthoDB" id="10262413at2759"/>
<evidence type="ECO:0000313" key="2">
    <source>
        <dbReference type="Proteomes" id="UP000184356"/>
    </source>
</evidence>
<dbReference type="AlphaFoldDB" id="A0A1L9TIR0"/>
<organism evidence="1 2">
    <name type="scientific">Aspergillus sydowii CBS 593.65</name>
    <dbReference type="NCBI Taxonomy" id="1036612"/>
    <lineage>
        <taxon>Eukaryota</taxon>
        <taxon>Fungi</taxon>
        <taxon>Dikarya</taxon>
        <taxon>Ascomycota</taxon>
        <taxon>Pezizomycotina</taxon>
        <taxon>Eurotiomycetes</taxon>
        <taxon>Eurotiomycetidae</taxon>
        <taxon>Eurotiales</taxon>
        <taxon>Aspergillaceae</taxon>
        <taxon>Aspergillus</taxon>
        <taxon>Aspergillus subgen. Nidulantes</taxon>
    </lineage>
</organism>
<proteinExistence type="predicted"/>
<dbReference type="RefSeq" id="XP_040703067.1">
    <property type="nucleotide sequence ID" value="XM_040840618.1"/>
</dbReference>
<dbReference type="EMBL" id="KV878586">
    <property type="protein sequence ID" value="OJJ59261.1"/>
    <property type="molecule type" value="Genomic_DNA"/>
</dbReference>
<dbReference type="VEuPathDB" id="FungiDB:ASPSYDRAFT_132791"/>
<evidence type="ECO:0000313" key="1">
    <source>
        <dbReference type="EMBL" id="OJJ59261.1"/>
    </source>
</evidence>